<dbReference type="InterPro" id="IPR013216">
    <property type="entry name" value="Methyltransf_11"/>
</dbReference>
<name>A0AAN7FBV6_QUERU</name>
<dbReference type="GO" id="GO:0008757">
    <property type="term" value="F:S-adenosylmethionine-dependent methyltransferase activity"/>
    <property type="evidence" value="ECO:0007669"/>
    <property type="project" value="InterPro"/>
</dbReference>
<reference evidence="10 11" key="1">
    <citation type="journal article" date="2023" name="G3 (Bethesda)">
        <title>A haplotype-resolved chromosome-scale genome for Quercus rubra L. provides insights into the genetics of adaptive traits for red oak species.</title>
        <authorList>
            <person name="Kapoor B."/>
            <person name="Jenkins J."/>
            <person name="Schmutz J."/>
            <person name="Zhebentyayeva T."/>
            <person name="Kuelheim C."/>
            <person name="Coggeshall M."/>
            <person name="Heim C."/>
            <person name="Lasky J.R."/>
            <person name="Leites L."/>
            <person name="Islam-Faridi N."/>
            <person name="Romero-Severson J."/>
            <person name="DeLeo V.L."/>
            <person name="Lucas S.M."/>
            <person name="Lazic D."/>
            <person name="Gailing O."/>
            <person name="Carlson J."/>
            <person name="Staton M."/>
        </authorList>
    </citation>
    <scope>NUCLEOTIDE SEQUENCE [LARGE SCALE GENOMIC DNA]</scope>
    <source>
        <strain evidence="10">Pseudo-F2</strain>
    </source>
</reference>
<evidence type="ECO:0000256" key="1">
    <source>
        <dbReference type="ARBA" id="ARBA00004141"/>
    </source>
</evidence>
<feature type="domain" description="Methyltransferase type 11" evidence="9">
    <location>
        <begin position="4"/>
        <end position="45"/>
    </location>
</feature>
<keyword evidence="6" id="KW-0812">Transmembrane</keyword>
<dbReference type="InterPro" id="IPR026113">
    <property type="entry name" value="METTL2/6/8-like"/>
</dbReference>
<dbReference type="PANTHER" id="PTHR22809:SF5">
    <property type="entry name" value="TRNA N(3)-METHYLCYTIDINE METHYLTRANSFERASE METTL6"/>
    <property type="match status" value="1"/>
</dbReference>
<dbReference type="SUPFAM" id="SSF53335">
    <property type="entry name" value="S-adenosyl-L-methionine-dependent methyltransferases"/>
    <property type="match status" value="1"/>
</dbReference>
<dbReference type="GO" id="GO:0032259">
    <property type="term" value="P:methylation"/>
    <property type="evidence" value="ECO:0007669"/>
    <property type="project" value="UniProtKB-KW"/>
</dbReference>
<evidence type="ECO:0000259" key="9">
    <source>
        <dbReference type="Pfam" id="PF08241"/>
    </source>
</evidence>
<gene>
    <name evidence="10" type="ORF">RGQ29_020178</name>
</gene>
<accession>A0AAN7FBV6</accession>
<keyword evidence="8" id="KW-0472">Membrane</keyword>
<dbReference type="PANTHER" id="PTHR22809">
    <property type="entry name" value="METHYLTRANSFERASE-RELATED"/>
    <property type="match status" value="1"/>
</dbReference>
<protein>
    <recommendedName>
        <fullName evidence="9">Methyltransferase type 11 domain-containing protein</fullName>
    </recommendedName>
</protein>
<dbReference type="AlphaFoldDB" id="A0AAN7FBV6"/>
<keyword evidence="5" id="KW-0808">Transferase</keyword>
<dbReference type="GO" id="GO:0005737">
    <property type="term" value="C:cytoplasm"/>
    <property type="evidence" value="ECO:0007669"/>
    <property type="project" value="UniProtKB-ARBA"/>
</dbReference>
<evidence type="ECO:0000256" key="4">
    <source>
        <dbReference type="ARBA" id="ARBA00022603"/>
    </source>
</evidence>
<dbReference type="Pfam" id="PF08241">
    <property type="entry name" value="Methyltransf_11"/>
    <property type="match status" value="1"/>
</dbReference>
<evidence type="ECO:0000313" key="11">
    <source>
        <dbReference type="Proteomes" id="UP001324115"/>
    </source>
</evidence>
<dbReference type="Proteomes" id="UP001324115">
    <property type="component" value="Unassembled WGS sequence"/>
</dbReference>
<proteinExistence type="inferred from homology"/>
<evidence type="ECO:0000256" key="6">
    <source>
        <dbReference type="ARBA" id="ARBA00022692"/>
    </source>
</evidence>
<evidence type="ECO:0000256" key="5">
    <source>
        <dbReference type="ARBA" id="ARBA00022679"/>
    </source>
</evidence>
<keyword evidence="4" id="KW-0489">Methyltransferase</keyword>
<dbReference type="InterPro" id="IPR004932">
    <property type="entry name" value="Rer1"/>
</dbReference>
<evidence type="ECO:0000313" key="10">
    <source>
        <dbReference type="EMBL" id="KAK4589502.1"/>
    </source>
</evidence>
<dbReference type="Pfam" id="PF03248">
    <property type="entry name" value="Rer1"/>
    <property type="match status" value="1"/>
</dbReference>
<comment type="similarity">
    <text evidence="3">Belongs to the methyltransferase superfamily. METL family.</text>
</comment>
<dbReference type="GO" id="GO:0016020">
    <property type="term" value="C:membrane"/>
    <property type="evidence" value="ECO:0007669"/>
    <property type="project" value="UniProtKB-SubCell"/>
</dbReference>
<organism evidence="10 11">
    <name type="scientific">Quercus rubra</name>
    <name type="common">Northern red oak</name>
    <name type="synonym">Quercus borealis</name>
    <dbReference type="NCBI Taxonomy" id="3512"/>
    <lineage>
        <taxon>Eukaryota</taxon>
        <taxon>Viridiplantae</taxon>
        <taxon>Streptophyta</taxon>
        <taxon>Embryophyta</taxon>
        <taxon>Tracheophyta</taxon>
        <taxon>Spermatophyta</taxon>
        <taxon>Magnoliopsida</taxon>
        <taxon>eudicotyledons</taxon>
        <taxon>Gunneridae</taxon>
        <taxon>Pentapetalae</taxon>
        <taxon>rosids</taxon>
        <taxon>fabids</taxon>
        <taxon>Fagales</taxon>
        <taxon>Fagaceae</taxon>
        <taxon>Quercus</taxon>
    </lineage>
</organism>
<comment type="caution">
    <text evidence="10">The sequence shown here is derived from an EMBL/GenBank/DDBJ whole genome shotgun (WGS) entry which is preliminary data.</text>
</comment>
<comment type="similarity">
    <text evidence="2">Belongs to the RER1 family.</text>
</comment>
<sequence>MKEIPPSSIDIVTMIFVLSAVSPEKMPLALQNIRKILKPNGCVLFRDYAIGDLAQRQILHMIKYKYVPFTVGKQRYTGKKSAGSSGSRRD</sequence>
<dbReference type="GO" id="GO:0008173">
    <property type="term" value="F:RNA methyltransferase activity"/>
    <property type="evidence" value="ECO:0007669"/>
    <property type="project" value="UniProtKB-ARBA"/>
</dbReference>
<keyword evidence="7" id="KW-1133">Transmembrane helix</keyword>
<comment type="subcellular location">
    <subcellularLocation>
        <location evidence="1">Membrane</location>
        <topology evidence="1">Multi-pass membrane protein</topology>
    </subcellularLocation>
</comment>
<evidence type="ECO:0000256" key="8">
    <source>
        <dbReference type="ARBA" id="ARBA00023136"/>
    </source>
</evidence>
<evidence type="ECO:0000256" key="2">
    <source>
        <dbReference type="ARBA" id="ARBA00006070"/>
    </source>
</evidence>
<dbReference type="Gene3D" id="3.40.50.150">
    <property type="entry name" value="Vaccinia Virus protein VP39"/>
    <property type="match status" value="1"/>
</dbReference>
<keyword evidence="11" id="KW-1185">Reference proteome</keyword>
<evidence type="ECO:0000256" key="7">
    <source>
        <dbReference type="ARBA" id="ARBA00022989"/>
    </source>
</evidence>
<dbReference type="EMBL" id="JAXUIC010000005">
    <property type="protein sequence ID" value="KAK4589502.1"/>
    <property type="molecule type" value="Genomic_DNA"/>
</dbReference>
<dbReference type="InterPro" id="IPR029063">
    <property type="entry name" value="SAM-dependent_MTases_sf"/>
</dbReference>
<evidence type="ECO:0000256" key="3">
    <source>
        <dbReference type="ARBA" id="ARBA00009725"/>
    </source>
</evidence>